<organism evidence="1 2">
    <name type="scientific">Moheibacter lacus</name>
    <dbReference type="NCBI Taxonomy" id="2745851"/>
    <lineage>
        <taxon>Bacteria</taxon>
        <taxon>Pseudomonadati</taxon>
        <taxon>Bacteroidota</taxon>
        <taxon>Flavobacteriia</taxon>
        <taxon>Flavobacteriales</taxon>
        <taxon>Weeksellaceae</taxon>
        <taxon>Moheibacter</taxon>
    </lineage>
</organism>
<keyword evidence="2" id="KW-1185">Reference proteome</keyword>
<dbReference type="Pfam" id="PF06293">
    <property type="entry name" value="Kdo"/>
    <property type="match status" value="1"/>
</dbReference>
<dbReference type="Proteomes" id="UP000552241">
    <property type="component" value="Unassembled WGS sequence"/>
</dbReference>
<proteinExistence type="predicted"/>
<dbReference type="Gene3D" id="1.10.510.10">
    <property type="entry name" value="Transferase(Phosphotransferase) domain 1"/>
    <property type="match status" value="1"/>
</dbReference>
<gene>
    <name evidence="1" type="ORF">HU137_01840</name>
</gene>
<protein>
    <submittedName>
        <fullName evidence="1">Kdo domain containing protein</fullName>
    </submittedName>
</protein>
<dbReference type="RefSeq" id="WP_182042103.1">
    <property type="nucleotide sequence ID" value="NZ_JACDZE010000001.1"/>
</dbReference>
<reference evidence="1 2" key="1">
    <citation type="submission" date="2020-07" db="EMBL/GenBank/DDBJ databases">
        <title>Moheibacter lacus sp. nov., a member of the family Flavobacteriaceae isolated from freshwater lake sediment.</title>
        <authorList>
            <person name="Liu Y."/>
        </authorList>
    </citation>
    <scope>NUCLEOTIDE SEQUENCE [LARGE SCALE GENOMIC DNA]</scope>
    <source>
        <strain evidence="1 2">BDHS18</strain>
    </source>
</reference>
<comment type="caution">
    <text evidence="1">The sequence shown here is derived from an EMBL/GenBank/DDBJ whole genome shotgun (WGS) entry which is preliminary data.</text>
</comment>
<evidence type="ECO:0000313" key="1">
    <source>
        <dbReference type="EMBL" id="MBA5628508.1"/>
    </source>
</evidence>
<dbReference type="EMBL" id="JACDZE010000001">
    <property type="protein sequence ID" value="MBA5628508.1"/>
    <property type="molecule type" value="Genomic_DNA"/>
</dbReference>
<evidence type="ECO:0000313" key="2">
    <source>
        <dbReference type="Proteomes" id="UP000552241"/>
    </source>
</evidence>
<name>A0A838ZGW7_9FLAO</name>
<accession>A0A838ZGW7</accession>
<dbReference type="AlphaFoldDB" id="A0A838ZGW7"/>
<sequence>MIFEIHPDFKPKEAQIKAAFENFDNTGNDFIIGERNRIKLFEIGNQTVNVKSFKVPNKLNQFVYRYFRKSKARRSFEYANYLLEKGIGTPKPVAFQENHGGLGLQRSFYASLHQDYDLTFRELVEIKDFPDEELILRQFTRFCYKLHEAGIEFKDHSPGNTLIKKISNEYYEFYLVDLNRMNFHENMNLELRMKNLSRLTPKKEMVKIMAEEYASISGENHEKLFTLLWGFTEKFQTKYHRKLNAKKKIKSIFK</sequence>